<sequence>MGAAAFVGPGMPNASHNICCSGLPLPAEHPTAGVAHTELQRALLTFLVDCVAMLRLPIRCDTLLGMILERAPELRKFEGVLSPLNVERALCELQALAPHTVRVVGAELQGLEVTALAEFQARLLGGRPAVPTAAGGDGVGGAPCGSTCAPAMPPSDGEKSKPSARKRAATAVQDEELAEVMDLINTKTIKQQEKQEQADELLELLSKPSAKQASETDRFRTAGGSKLKEFCRNGTKEDCARINGAANSCEKIHFRRIIKPHTDLSLGDCSYLDTCRHMATCKFIHYEVDAADAQRMREGRAQLDPFARTATNRIDTDPFSQHYDAQFVNCDIRTFPMQVLGKFPVIMADPPWDIHMELPYGTMSDDEMRKMDVQVLQDDGVIFLWVTGRAMELGRECLDIWGYKFVQELLWVKTNQLQRIIRTGRTGFAVSPALDQPLEGALPDRPQGQPDHQQ</sequence>
<organism evidence="3">
    <name type="scientific">Chrysotila carterae</name>
    <name type="common">Marine alga</name>
    <name type="synonym">Syracosphaera carterae</name>
    <dbReference type="NCBI Taxonomy" id="13221"/>
    <lineage>
        <taxon>Eukaryota</taxon>
        <taxon>Haptista</taxon>
        <taxon>Haptophyta</taxon>
        <taxon>Prymnesiophyceae</taxon>
        <taxon>Isochrysidales</taxon>
        <taxon>Isochrysidaceae</taxon>
        <taxon>Chrysotila</taxon>
    </lineage>
</organism>
<name>A0A7S4B4V4_CHRCT</name>
<proteinExistence type="inferred from homology"/>
<dbReference type="Pfam" id="PF05063">
    <property type="entry name" value="MT-A70"/>
    <property type="match status" value="1"/>
</dbReference>
<dbReference type="InterPro" id="IPR007757">
    <property type="entry name" value="MT-A70-like"/>
</dbReference>
<evidence type="ECO:0000256" key="2">
    <source>
        <dbReference type="SAM" id="MobiDB-lite"/>
    </source>
</evidence>
<dbReference type="PANTHER" id="PTHR12829:SF2">
    <property type="entry name" value="N6-ADENOSINE-METHYLTRANSFERASE MT-A70-LIKE"/>
    <property type="match status" value="1"/>
</dbReference>
<reference evidence="3" key="1">
    <citation type="submission" date="2021-01" db="EMBL/GenBank/DDBJ databases">
        <authorList>
            <person name="Corre E."/>
            <person name="Pelletier E."/>
            <person name="Niang G."/>
            <person name="Scheremetjew M."/>
            <person name="Finn R."/>
            <person name="Kale V."/>
            <person name="Holt S."/>
            <person name="Cochrane G."/>
            <person name="Meng A."/>
            <person name="Brown T."/>
            <person name="Cohen L."/>
        </authorList>
    </citation>
    <scope>NUCLEOTIDE SEQUENCE</scope>
    <source>
        <strain evidence="3">CCMP645</strain>
    </source>
</reference>
<accession>A0A7S4B4V4</accession>
<dbReference type="PANTHER" id="PTHR12829">
    <property type="entry name" value="N6-ADENOSINE-METHYLTRANSFERASE"/>
    <property type="match status" value="1"/>
</dbReference>
<evidence type="ECO:0000313" key="3">
    <source>
        <dbReference type="EMBL" id="CAE0754163.1"/>
    </source>
</evidence>
<dbReference type="AlphaFoldDB" id="A0A7S4B4V4"/>
<dbReference type="EMBL" id="HBIZ01011336">
    <property type="protein sequence ID" value="CAE0754163.1"/>
    <property type="molecule type" value="Transcribed_RNA"/>
</dbReference>
<dbReference type="GO" id="GO:0005634">
    <property type="term" value="C:nucleus"/>
    <property type="evidence" value="ECO:0007669"/>
    <property type="project" value="TreeGrafter"/>
</dbReference>
<gene>
    <name evidence="3" type="ORF">PCAR00345_LOCUS6750</name>
</gene>
<dbReference type="PROSITE" id="PS51143">
    <property type="entry name" value="MT_A70"/>
    <property type="match status" value="1"/>
</dbReference>
<protein>
    <submittedName>
        <fullName evidence="3">Uncharacterized protein</fullName>
    </submittedName>
</protein>
<dbReference type="GO" id="GO:0008168">
    <property type="term" value="F:methyltransferase activity"/>
    <property type="evidence" value="ECO:0007669"/>
    <property type="project" value="TreeGrafter"/>
</dbReference>
<comment type="similarity">
    <text evidence="1">Belongs to the MT-A70-like family.</text>
</comment>
<dbReference type="InterPro" id="IPR029063">
    <property type="entry name" value="SAM-dependent_MTases_sf"/>
</dbReference>
<evidence type="ECO:0000256" key="1">
    <source>
        <dbReference type="PROSITE-ProRule" id="PRU00489"/>
    </source>
</evidence>
<feature type="region of interest" description="Disordered" evidence="2">
    <location>
        <begin position="145"/>
        <end position="168"/>
    </location>
</feature>
<dbReference type="GO" id="GO:0036396">
    <property type="term" value="C:RNA N6-methyladenosine methyltransferase complex"/>
    <property type="evidence" value="ECO:0007669"/>
    <property type="project" value="TreeGrafter"/>
</dbReference>
<dbReference type="SUPFAM" id="SSF53335">
    <property type="entry name" value="S-adenosyl-L-methionine-dependent methyltransferases"/>
    <property type="match status" value="1"/>
</dbReference>